<dbReference type="Gene3D" id="1.10.10.10">
    <property type="entry name" value="Winged helix-like DNA-binding domain superfamily/Winged helix DNA-binding domain"/>
    <property type="match status" value="1"/>
</dbReference>
<dbReference type="Proteomes" id="UP001057291">
    <property type="component" value="Unassembled WGS sequence"/>
</dbReference>
<dbReference type="InterPro" id="IPR036390">
    <property type="entry name" value="WH_DNA-bd_sf"/>
</dbReference>
<keyword evidence="2" id="KW-0238">DNA-binding</keyword>
<proteinExistence type="predicted"/>
<evidence type="ECO:0000313" key="5">
    <source>
        <dbReference type="EMBL" id="GIM45568.1"/>
    </source>
</evidence>
<evidence type="ECO:0000256" key="3">
    <source>
        <dbReference type="ARBA" id="ARBA00023163"/>
    </source>
</evidence>
<feature type="domain" description="HTH marR-type" evidence="4">
    <location>
        <begin position="1"/>
        <end position="136"/>
    </location>
</feature>
<dbReference type="RefSeq" id="WP_282198759.1">
    <property type="nucleotide sequence ID" value="NZ_BOQE01000001.1"/>
</dbReference>
<dbReference type="PANTHER" id="PTHR42756:SF1">
    <property type="entry name" value="TRANSCRIPTIONAL REPRESSOR OF EMRAB OPERON"/>
    <property type="match status" value="1"/>
</dbReference>
<evidence type="ECO:0000256" key="1">
    <source>
        <dbReference type="ARBA" id="ARBA00023015"/>
    </source>
</evidence>
<reference evidence="5" key="1">
    <citation type="journal article" date="2023" name="Int. J. Syst. Evol. Microbiol.">
        <title>Collibacillus ludicampi gen. nov., sp. nov., a new soil bacterium of the family Alicyclobacillaceae.</title>
        <authorList>
            <person name="Jojima T."/>
            <person name="Ioku Y."/>
            <person name="Fukuta Y."/>
            <person name="Shirasaka N."/>
            <person name="Matsumura Y."/>
            <person name="Mori M."/>
        </authorList>
    </citation>
    <scope>NUCLEOTIDE SEQUENCE</scope>
    <source>
        <strain evidence="5">TP075</strain>
    </source>
</reference>
<dbReference type="EMBL" id="BOQE01000001">
    <property type="protein sequence ID" value="GIM45568.1"/>
    <property type="molecule type" value="Genomic_DNA"/>
</dbReference>
<keyword evidence="1" id="KW-0805">Transcription regulation</keyword>
<dbReference type="InterPro" id="IPR000835">
    <property type="entry name" value="HTH_MarR-typ"/>
</dbReference>
<dbReference type="PRINTS" id="PR00598">
    <property type="entry name" value="HTHMARR"/>
</dbReference>
<organism evidence="5 6">
    <name type="scientific">Collibacillus ludicampi</name>
    <dbReference type="NCBI Taxonomy" id="2771369"/>
    <lineage>
        <taxon>Bacteria</taxon>
        <taxon>Bacillati</taxon>
        <taxon>Bacillota</taxon>
        <taxon>Bacilli</taxon>
        <taxon>Bacillales</taxon>
        <taxon>Alicyclobacillaceae</taxon>
        <taxon>Collibacillus</taxon>
    </lineage>
</organism>
<dbReference type="AlphaFoldDB" id="A0AAV4LD27"/>
<gene>
    <name evidence="5" type="ORF">DNHGIG_11170</name>
</gene>
<name>A0AAV4LD27_9BACL</name>
<dbReference type="InterPro" id="IPR036388">
    <property type="entry name" value="WH-like_DNA-bd_sf"/>
</dbReference>
<dbReference type="GO" id="GO:0003700">
    <property type="term" value="F:DNA-binding transcription factor activity"/>
    <property type="evidence" value="ECO:0007669"/>
    <property type="project" value="InterPro"/>
</dbReference>
<sequence length="147" mass="16954">MSTVSRQIRQLIKQINQGFFELVSSELSQYGLTASQLLVLRCLKDGRQKMSDISRVVGLTNSTVSGIIDRLERSGYVERIRDEEDRRVVWVECTEKLRQLFHSIPVMQDSYFDSLLEGITEEETQSILKSLQLLANHIHEKVSQRKA</sequence>
<evidence type="ECO:0000259" key="4">
    <source>
        <dbReference type="PROSITE" id="PS50995"/>
    </source>
</evidence>
<dbReference type="PROSITE" id="PS50995">
    <property type="entry name" value="HTH_MARR_2"/>
    <property type="match status" value="1"/>
</dbReference>
<evidence type="ECO:0000256" key="2">
    <source>
        <dbReference type="ARBA" id="ARBA00023125"/>
    </source>
</evidence>
<dbReference type="SMART" id="SM00347">
    <property type="entry name" value="HTH_MARR"/>
    <property type="match status" value="1"/>
</dbReference>
<comment type="caution">
    <text evidence="5">The sequence shown here is derived from an EMBL/GenBank/DDBJ whole genome shotgun (WGS) entry which is preliminary data.</text>
</comment>
<keyword evidence="3" id="KW-0804">Transcription</keyword>
<dbReference type="GO" id="GO:0003677">
    <property type="term" value="F:DNA binding"/>
    <property type="evidence" value="ECO:0007669"/>
    <property type="project" value="UniProtKB-KW"/>
</dbReference>
<dbReference type="SUPFAM" id="SSF46785">
    <property type="entry name" value="Winged helix' DNA-binding domain"/>
    <property type="match status" value="1"/>
</dbReference>
<protein>
    <submittedName>
        <fullName evidence="5">MarR family transcriptional regulator</fullName>
    </submittedName>
</protein>
<dbReference type="PANTHER" id="PTHR42756">
    <property type="entry name" value="TRANSCRIPTIONAL REGULATOR, MARR"/>
    <property type="match status" value="1"/>
</dbReference>
<dbReference type="Pfam" id="PF01047">
    <property type="entry name" value="MarR"/>
    <property type="match status" value="1"/>
</dbReference>
<keyword evidence="6" id="KW-1185">Reference proteome</keyword>
<evidence type="ECO:0000313" key="6">
    <source>
        <dbReference type="Proteomes" id="UP001057291"/>
    </source>
</evidence>
<accession>A0AAV4LD27</accession>